<accession>A0AAV3UEI4</accession>
<reference evidence="2 3" key="1">
    <citation type="journal article" date="2019" name="Int. J. Syst. Evol. Microbiol.">
        <title>The Global Catalogue of Microorganisms (GCM) 10K type strain sequencing project: providing services to taxonomists for standard genome sequencing and annotation.</title>
        <authorList>
            <consortium name="The Broad Institute Genomics Platform"/>
            <consortium name="The Broad Institute Genome Sequencing Center for Infectious Disease"/>
            <person name="Wu L."/>
            <person name="Ma J."/>
        </authorList>
    </citation>
    <scope>NUCLEOTIDE SEQUENCE [LARGE SCALE GENOMIC DNA]</scope>
    <source>
        <strain evidence="2 3">JCM 17504</strain>
    </source>
</reference>
<dbReference type="InterPro" id="IPR012334">
    <property type="entry name" value="Pectin_lyas_fold"/>
</dbReference>
<dbReference type="SUPFAM" id="SSF51126">
    <property type="entry name" value="Pectin lyase-like"/>
    <property type="match status" value="1"/>
</dbReference>
<comment type="caution">
    <text evidence="2">The sequence shown here is derived from an EMBL/GenBank/DDBJ whole genome shotgun (WGS) entry which is preliminary data.</text>
</comment>
<protein>
    <recommendedName>
        <fullName evidence="1">Right handed beta helix domain-containing protein</fullName>
    </recommendedName>
</protein>
<keyword evidence="3" id="KW-1185">Reference proteome</keyword>
<dbReference type="AlphaFoldDB" id="A0AAV3UEI4"/>
<dbReference type="InterPro" id="IPR039448">
    <property type="entry name" value="Beta_helix"/>
</dbReference>
<feature type="domain" description="Right handed beta helix" evidence="1">
    <location>
        <begin position="255"/>
        <end position="378"/>
    </location>
</feature>
<organism evidence="2 3">
    <name type="scientific">Haladaptatus pallidirubidus</name>
    <dbReference type="NCBI Taxonomy" id="1008152"/>
    <lineage>
        <taxon>Archaea</taxon>
        <taxon>Methanobacteriati</taxon>
        <taxon>Methanobacteriota</taxon>
        <taxon>Stenosarchaea group</taxon>
        <taxon>Halobacteria</taxon>
        <taxon>Halobacteriales</taxon>
        <taxon>Haladaptataceae</taxon>
        <taxon>Haladaptatus</taxon>
    </lineage>
</organism>
<dbReference type="Gene3D" id="2.160.20.10">
    <property type="entry name" value="Single-stranded right-handed beta-helix, Pectin lyase-like"/>
    <property type="match status" value="1"/>
</dbReference>
<name>A0AAV3UEI4_9EURY</name>
<dbReference type="Pfam" id="PF13229">
    <property type="entry name" value="Beta_helix"/>
    <property type="match status" value="1"/>
</dbReference>
<gene>
    <name evidence="2" type="ORF">GCM10025751_13390</name>
</gene>
<sequence>MEADIDADGHSLVNLDDISAADDHSSWSSSGSGNGNLQLWDSTQGKPLVRAREGGELLLDADTKLIGGLSVADWKVVDVVEAGGDPTGGESINPVLEDEFADNVVFVFPQGTYYMDARFEKTGFENVAFVGQPRATIRVDEPYEQLSRLFILGSSTDNTDPSYENSVTFRNLTFDIDNGSSQNPGCPLIIARPTNRLVIDGVRIEGEMQFADGSYDGNDGYATVNPWVTGEGGHGYVSIVARDGGKYDPDTGSTNHPVGIGVQSESKGILHFYGCDIRGFPNNGLYIKGGERAVIERCFAANNQVANIRTGQNMSIRDCHVRVDGNVNSDFGKTNGIRIDEGNTIVERTKVEMLDGDGAAVKQLFKDDGEVTVRNVDITLDVGTIRALDITGADATDESVYDNVRIKGSGSDTYNYAVKVTRPYVTFRNCHVNVPDMRGITLQAPYCTINGGYLTSNQYRALGGSGSAPDGDRLTVRDLRLGGSLHVPSDWENVTLADIRLDGGSVDVDASDTVERNVR</sequence>
<evidence type="ECO:0000313" key="3">
    <source>
        <dbReference type="Proteomes" id="UP001501729"/>
    </source>
</evidence>
<dbReference type="Proteomes" id="UP001501729">
    <property type="component" value="Unassembled WGS sequence"/>
</dbReference>
<proteinExistence type="predicted"/>
<evidence type="ECO:0000313" key="2">
    <source>
        <dbReference type="EMBL" id="GAA5045426.1"/>
    </source>
</evidence>
<evidence type="ECO:0000259" key="1">
    <source>
        <dbReference type="Pfam" id="PF13229"/>
    </source>
</evidence>
<dbReference type="EMBL" id="BAABKX010000001">
    <property type="protein sequence ID" value="GAA5045426.1"/>
    <property type="molecule type" value="Genomic_DNA"/>
</dbReference>
<dbReference type="InterPro" id="IPR011050">
    <property type="entry name" value="Pectin_lyase_fold/virulence"/>
</dbReference>